<accession>A0A6V7PT30</accession>
<organism evidence="2">
    <name type="scientific">Ananas comosus var. bracteatus</name>
    <name type="common">red pineapple</name>
    <dbReference type="NCBI Taxonomy" id="296719"/>
    <lineage>
        <taxon>Eukaryota</taxon>
        <taxon>Viridiplantae</taxon>
        <taxon>Streptophyta</taxon>
        <taxon>Embryophyta</taxon>
        <taxon>Tracheophyta</taxon>
        <taxon>Spermatophyta</taxon>
        <taxon>Magnoliopsida</taxon>
        <taxon>Liliopsida</taxon>
        <taxon>Poales</taxon>
        <taxon>Bromeliaceae</taxon>
        <taxon>Bromelioideae</taxon>
        <taxon>Ananas</taxon>
    </lineage>
</organism>
<evidence type="ECO:0000256" key="1">
    <source>
        <dbReference type="SAM" id="MobiDB-lite"/>
    </source>
</evidence>
<gene>
    <name evidence="2" type="ORF">CB5_LOCUS17168</name>
</gene>
<feature type="compositionally biased region" description="Polar residues" evidence="1">
    <location>
        <begin position="82"/>
        <end position="91"/>
    </location>
</feature>
<dbReference type="EMBL" id="LR862152">
    <property type="protein sequence ID" value="CAD1833957.1"/>
    <property type="molecule type" value="Genomic_DNA"/>
</dbReference>
<evidence type="ECO:0000313" key="2">
    <source>
        <dbReference type="EMBL" id="CAD1833957.1"/>
    </source>
</evidence>
<dbReference type="AlphaFoldDB" id="A0A6V7PT30"/>
<feature type="compositionally biased region" description="Low complexity" evidence="1">
    <location>
        <begin position="108"/>
        <end position="117"/>
    </location>
</feature>
<reference evidence="2" key="1">
    <citation type="submission" date="2020-07" db="EMBL/GenBank/DDBJ databases">
        <authorList>
            <person name="Lin J."/>
        </authorList>
    </citation>
    <scope>NUCLEOTIDE SEQUENCE</scope>
</reference>
<sequence length="132" mass="14325">MQQKGPASNPHLGYASTILLGRESTAHLVCLFHPHPIGLATEPTPKRQTCSTPPPPVSRCLRGPWPRLARPAASGHGRRRPTSSATPSISEQPPPPPPHVPRERRGRASSSCASSTPTPRPLGRNISRFRRF</sequence>
<protein>
    <submittedName>
        <fullName evidence="2">Uncharacterized protein</fullName>
    </submittedName>
</protein>
<proteinExistence type="predicted"/>
<name>A0A6V7PT30_ANACO</name>
<feature type="region of interest" description="Disordered" evidence="1">
    <location>
        <begin position="38"/>
        <end position="132"/>
    </location>
</feature>